<proteinExistence type="predicted"/>
<dbReference type="Pfam" id="PF02518">
    <property type="entry name" value="HATPase_c"/>
    <property type="match status" value="1"/>
</dbReference>
<dbReference type="PROSITE" id="PS50109">
    <property type="entry name" value="HIS_KIN"/>
    <property type="match status" value="1"/>
</dbReference>
<reference evidence="8" key="1">
    <citation type="submission" date="2018-06" db="EMBL/GenBank/DDBJ databases">
        <authorList>
            <person name="Zhirakovskaya E."/>
        </authorList>
    </citation>
    <scope>NUCLEOTIDE SEQUENCE</scope>
</reference>
<dbReference type="InterPro" id="IPR003594">
    <property type="entry name" value="HATPase_dom"/>
</dbReference>
<evidence type="ECO:0000259" key="7">
    <source>
        <dbReference type="PROSITE" id="PS50109"/>
    </source>
</evidence>
<dbReference type="PRINTS" id="PR00344">
    <property type="entry name" value="BCTRLSENSOR"/>
</dbReference>
<dbReference type="Pfam" id="PF00512">
    <property type="entry name" value="HisKA"/>
    <property type="match status" value="1"/>
</dbReference>
<dbReference type="EC" id="2.7.13.3" evidence="2"/>
<dbReference type="SMART" id="SM00388">
    <property type="entry name" value="HisKA"/>
    <property type="match status" value="1"/>
</dbReference>
<evidence type="ECO:0000256" key="5">
    <source>
        <dbReference type="ARBA" id="ARBA00022777"/>
    </source>
</evidence>
<dbReference type="Gene3D" id="3.30.450.40">
    <property type="match status" value="1"/>
</dbReference>
<dbReference type="InterPro" id="IPR029016">
    <property type="entry name" value="GAF-like_dom_sf"/>
</dbReference>
<feature type="domain" description="Histidine kinase" evidence="7">
    <location>
        <begin position="291"/>
        <end position="507"/>
    </location>
</feature>
<dbReference type="Gene3D" id="1.10.287.130">
    <property type="match status" value="1"/>
</dbReference>
<dbReference type="EMBL" id="UOFG01000151">
    <property type="protein sequence ID" value="VAW61626.1"/>
    <property type="molecule type" value="Genomic_DNA"/>
</dbReference>
<keyword evidence="3" id="KW-0597">Phosphoprotein</keyword>
<protein>
    <recommendedName>
        <fullName evidence="2">histidine kinase</fullName>
        <ecNumber evidence="2">2.7.13.3</ecNumber>
    </recommendedName>
</protein>
<keyword evidence="6" id="KW-0175">Coiled coil</keyword>
<evidence type="ECO:0000256" key="6">
    <source>
        <dbReference type="SAM" id="Coils"/>
    </source>
</evidence>
<dbReference type="InterPro" id="IPR004358">
    <property type="entry name" value="Sig_transdc_His_kin-like_C"/>
</dbReference>
<dbReference type="AlphaFoldDB" id="A0A3B0XZP9"/>
<dbReference type="InterPro" id="IPR036890">
    <property type="entry name" value="HATPase_C_sf"/>
</dbReference>
<dbReference type="GO" id="GO:0000155">
    <property type="term" value="F:phosphorelay sensor kinase activity"/>
    <property type="evidence" value="ECO:0007669"/>
    <property type="project" value="InterPro"/>
</dbReference>
<dbReference type="InterPro" id="IPR005467">
    <property type="entry name" value="His_kinase_dom"/>
</dbReference>
<dbReference type="GO" id="GO:0007234">
    <property type="term" value="P:osmosensory signaling via phosphorelay pathway"/>
    <property type="evidence" value="ECO:0007669"/>
    <property type="project" value="TreeGrafter"/>
</dbReference>
<dbReference type="GO" id="GO:0000156">
    <property type="term" value="F:phosphorelay response regulator activity"/>
    <property type="evidence" value="ECO:0007669"/>
    <property type="project" value="TreeGrafter"/>
</dbReference>
<name>A0A3B0XZP9_9ZZZZ</name>
<evidence type="ECO:0000256" key="2">
    <source>
        <dbReference type="ARBA" id="ARBA00012438"/>
    </source>
</evidence>
<dbReference type="SUPFAM" id="SSF55781">
    <property type="entry name" value="GAF domain-like"/>
    <property type="match status" value="1"/>
</dbReference>
<comment type="catalytic activity">
    <reaction evidence="1">
        <text>ATP + protein L-histidine = ADP + protein N-phospho-L-histidine.</text>
        <dbReference type="EC" id="2.7.13.3"/>
    </reaction>
</comment>
<dbReference type="SUPFAM" id="SSF55874">
    <property type="entry name" value="ATPase domain of HSP90 chaperone/DNA topoisomerase II/histidine kinase"/>
    <property type="match status" value="1"/>
</dbReference>
<dbReference type="PANTHER" id="PTHR42878:SF15">
    <property type="entry name" value="BACTERIOPHYTOCHROME"/>
    <property type="match status" value="1"/>
</dbReference>
<dbReference type="SMART" id="SM00387">
    <property type="entry name" value="HATPase_c"/>
    <property type="match status" value="1"/>
</dbReference>
<evidence type="ECO:0000256" key="3">
    <source>
        <dbReference type="ARBA" id="ARBA00022553"/>
    </source>
</evidence>
<feature type="coiled-coil region" evidence="6">
    <location>
        <begin position="253"/>
        <end position="284"/>
    </location>
</feature>
<organism evidence="8">
    <name type="scientific">hydrothermal vent metagenome</name>
    <dbReference type="NCBI Taxonomy" id="652676"/>
    <lineage>
        <taxon>unclassified sequences</taxon>
        <taxon>metagenomes</taxon>
        <taxon>ecological metagenomes</taxon>
    </lineage>
</organism>
<sequence length="508" mass="57566">MANNEHTPDLEKSQLDFTHHSADKIAHSLCHTFTKDLLPALEALNAHKHQLMPDQRYDLSQVNSIVERMNQLAKQPSILNRFSVKSEGIQENTHSRELLQVDQILHALTHASTAMKSDDFFRHCVKTLATLYNCRYALISIFKPDLQSVHTLAAWMNGQFVDNIEYELNGTPCADVICLKKIMITTDVIRQYPEDQFLISLTADSYFGAPLMTTDQGALGLVAVLDTQPMQISHWSSSALAVFAARIAGEVLRRQALDRLETLNSNLQKQIQQRTRDIEIHNQELKAFNYAVSHDLRAPVRTINAFMTIVFEDHGKDFSKEISLDLQRIQRAGLRLNNIIDNLLSLASISQQTINLKQVNLSLLAEQTMNNLRQADNPKGRDISIEIETDLFALCDEKLLKIALHNLLGNALKYSRHNLKTIIRMSAITKNKKRIFCIKDNGAGFDMNFSDQLFQPFRRLHSESEFPGTGIGLATVKRIFNCHNGQIWAESTPGNGACFYFTLPEHDE</sequence>
<dbReference type="Gene3D" id="3.30.565.10">
    <property type="entry name" value="Histidine kinase-like ATPase, C-terminal domain"/>
    <property type="match status" value="1"/>
</dbReference>
<dbReference type="FunFam" id="3.30.565.10:FF:000006">
    <property type="entry name" value="Sensor histidine kinase WalK"/>
    <property type="match status" value="1"/>
</dbReference>
<keyword evidence="4" id="KW-0808">Transferase</keyword>
<evidence type="ECO:0000313" key="8">
    <source>
        <dbReference type="EMBL" id="VAW61626.1"/>
    </source>
</evidence>
<dbReference type="InterPro" id="IPR050351">
    <property type="entry name" value="BphY/WalK/GraS-like"/>
</dbReference>
<dbReference type="PANTHER" id="PTHR42878">
    <property type="entry name" value="TWO-COMPONENT HISTIDINE KINASE"/>
    <property type="match status" value="1"/>
</dbReference>
<dbReference type="InterPro" id="IPR003661">
    <property type="entry name" value="HisK_dim/P_dom"/>
</dbReference>
<dbReference type="SUPFAM" id="SSF47384">
    <property type="entry name" value="Homodimeric domain of signal transducing histidine kinase"/>
    <property type="match status" value="1"/>
</dbReference>
<dbReference type="GO" id="GO:0030295">
    <property type="term" value="F:protein kinase activator activity"/>
    <property type="evidence" value="ECO:0007669"/>
    <property type="project" value="TreeGrafter"/>
</dbReference>
<keyword evidence="5" id="KW-0418">Kinase</keyword>
<dbReference type="CDD" id="cd00082">
    <property type="entry name" value="HisKA"/>
    <property type="match status" value="1"/>
</dbReference>
<gene>
    <name evidence="8" type="ORF">MNBD_GAMMA11-1756</name>
</gene>
<evidence type="ECO:0000256" key="1">
    <source>
        <dbReference type="ARBA" id="ARBA00000085"/>
    </source>
</evidence>
<evidence type="ECO:0000256" key="4">
    <source>
        <dbReference type="ARBA" id="ARBA00022679"/>
    </source>
</evidence>
<accession>A0A3B0XZP9</accession>
<dbReference type="InterPro" id="IPR036097">
    <property type="entry name" value="HisK_dim/P_sf"/>
</dbReference>